<evidence type="ECO:0000313" key="8">
    <source>
        <dbReference type="EMBL" id="CAF0914895.1"/>
    </source>
</evidence>
<dbReference type="GO" id="GO:0070530">
    <property type="term" value="F:K63-linked polyubiquitin modification-dependent protein binding"/>
    <property type="evidence" value="ECO:0007669"/>
    <property type="project" value="TreeGrafter"/>
</dbReference>
<dbReference type="GO" id="GO:0005080">
    <property type="term" value="F:protein kinase C binding"/>
    <property type="evidence" value="ECO:0007669"/>
    <property type="project" value="TreeGrafter"/>
</dbReference>
<dbReference type="PROSITE" id="PS51745">
    <property type="entry name" value="PB1"/>
    <property type="match status" value="1"/>
</dbReference>
<sequence length="437" mass="48024">MSSTQQQVIVKAYYNDLVESQPEIRRFAIDVSTNQDVYQALETTISQLNSDYVQGQFTLQYVDEDNDRITFSSNNELRSALNNISAGGVIKIYVKPKAKKTEEAKENPTLHYGVQCDGCEGPVVGNRYKCAECPDYDLCQACSDKKIHSEHNMIKITHPTPRGFGGHRRCGGGGGRGPFHGGRGPFHGGRCGGGPRFWRHFMNQQQQQQAGGPEAAFPFPADMAAFLSQFTGKELSELVEAHLPEALRTEKINEMLNQFKTGEQADKPLDQHTLLENVGKFLQEVLSPFGIDCDYFVDNQNQQKKETAEPTENKEKTEEATASSNTSAEPKPTAPPSNGGATSAPAGQPSFGNLLEQLQTMFNPMFQVPPTSAAAAATTVTAEDKEAAEQKKMDECIERMTAMGFVDSNGVLTELIKSKKGDLNQVLDALNPRNYKN</sequence>
<gene>
    <name evidence="8" type="ORF">BJG266_LOCUS11207</name>
    <name evidence="9" type="ORF">QVE165_LOCUS34750</name>
</gene>
<dbReference type="EMBL" id="CAJNOI010000040">
    <property type="protein sequence ID" value="CAF0914895.1"/>
    <property type="molecule type" value="Genomic_DNA"/>
</dbReference>
<keyword evidence="2 4" id="KW-0863">Zinc-finger</keyword>
<feature type="region of interest" description="Disordered" evidence="5">
    <location>
        <begin position="303"/>
        <end position="351"/>
    </location>
</feature>
<protein>
    <recommendedName>
        <fullName evidence="12">Sequestosome-1</fullName>
    </recommendedName>
</protein>
<dbReference type="SUPFAM" id="SSF57850">
    <property type="entry name" value="RING/U-box"/>
    <property type="match status" value="1"/>
</dbReference>
<dbReference type="GO" id="GO:0016235">
    <property type="term" value="C:aggresome"/>
    <property type="evidence" value="ECO:0007669"/>
    <property type="project" value="TreeGrafter"/>
</dbReference>
<keyword evidence="10" id="KW-1185">Reference proteome</keyword>
<evidence type="ECO:0000256" key="2">
    <source>
        <dbReference type="ARBA" id="ARBA00022771"/>
    </source>
</evidence>
<dbReference type="Proteomes" id="UP000663832">
    <property type="component" value="Unassembled WGS sequence"/>
</dbReference>
<keyword evidence="3" id="KW-0862">Zinc</keyword>
<dbReference type="SMART" id="SM00291">
    <property type="entry name" value="ZnF_ZZ"/>
    <property type="match status" value="1"/>
</dbReference>
<dbReference type="Gene3D" id="3.30.60.90">
    <property type="match status" value="1"/>
</dbReference>
<feature type="domain" description="PB1" evidence="7">
    <location>
        <begin position="7"/>
        <end position="97"/>
    </location>
</feature>
<dbReference type="GO" id="GO:0008270">
    <property type="term" value="F:zinc ion binding"/>
    <property type="evidence" value="ECO:0007669"/>
    <property type="project" value="UniProtKB-KW"/>
</dbReference>
<dbReference type="InterPro" id="IPR000270">
    <property type="entry name" value="PB1_dom"/>
</dbReference>
<evidence type="ECO:0000256" key="4">
    <source>
        <dbReference type="PROSITE-ProRule" id="PRU00228"/>
    </source>
</evidence>
<organism evidence="8 11">
    <name type="scientific">Adineta steineri</name>
    <dbReference type="NCBI Taxonomy" id="433720"/>
    <lineage>
        <taxon>Eukaryota</taxon>
        <taxon>Metazoa</taxon>
        <taxon>Spiralia</taxon>
        <taxon>Gnathifera</taxon>
        <taxon>Rotifera</taxon>
        <taxon>Eurotatoria</taxon>
        <taxon>Bdelloidea</taxon>
        <taxon>Adinetida</taxon>
        <taxon>Adinetidae</taxon>
        <taxon>Adineta</taxon>
    </lineage>
</organism>
<dbReference type="GO" id="GO:0044753">
    <property type="term" value="C:amphisome"/>
    <property type="evidence" value="ECO:0007669"/>
    <property type="project" value="TreeGrafter"/>
</dbReference>
<dbReference type="OrthoDB" id="441278at2759"/>
<evidence type="ECO:0000259" key="6">
    <source>
        <dbReference type="PROSITE" id="PS50135"/>
    </source>
</evidence>
<dbReference type="EMBL" id="CAJNOM010000331">
    <property type="protein sequence ID" value="CAF1364640.1"/>
    <property type="molecule type" value="Genomic_DNA"/>
</dbReference>
<dbReference type="PROSITE" id="PS50135">
    <property type="entry name" value="ZF_ZZ_2"/>
    <property type="match status" value="1"/>
</dbReference>
<dbReference type="InterPro" id="IPR052260">
    <property type="entry name" value="Autophagy_Rcpt_SigReg"/>
</dbReference>
<dbReference type="PANTHER" id="PTHR15090">
    <property type="entry name" value="SEQUESTOSOME 1-RELATED"/>
    <property type="match status" value="1"/>
</dbReference>
<dbReference type="InterPro" id="IPR053793">
    <property type="entry name" value="PB1-like"/>
</dbReference>
<dbReference type="CDD" id="cd02340">
    <property type="entry name" value="ZZ_NBR1_like"/>
    <property type="match status" value="1"/>
</dbReference>
<keyword evidence="1" id="KW-0479">Metal-binding</keyword>
<evidence type="ECO:0000313" key="11">
    <source>
        <dbReference type="Proteomes" id="UP000663877"/>
    </source>
</evidence>
<accession>A0A814AHB6</accession>
<proteinExistence type="predicted"/>
<evidence type="ECO:0000313" key="10">
    <source>
        <dbReference type="Proteomes" id="UP000663832"/>
    </source>
</evidence>
<name>A0A814AHB6_9BILA</name>
<dbReference type="Gene3D" id="3.10.20.90">
    <property type="entry name" value="Phosphatidylinositol 3-kinase Catalytic Subunit, Chain A, domain 1"/>
    <property type="match status" value="1"/>
</dbReference>
<dbReference type="Gene3D" id="1.10.8.10">
    <property type="entry name" value="DNA helicase RuvA subunit, C-terminal domain"/>
    <property type="match status" value="1"/>
</dbReference>
<dbReference type="Pfam" id="PF00569">
    <property type="entry name" value="ZZ"/>
    <property type="match status" value="1"/>
</dbReference>
<evidence type="ECO:0000256" key="5">
    <source>
        <dbReference type="SAM" id="MobiDB-lite"/>
    </source>
</evidence>
<dbReference type="GO" id="GO:0000423">
    <property type="term" value="P:mitophagy"/>
    <property type="evidence" value="ECO:0007669"/>
    <property type="project" value="TreeGrafter"/>
</dbReference>
<dbReference type="GO" id="GO:0007032">
    <property type="term" value="P:endosome organization"/>
    <property type="evidence" value="ECO:0007669"/>
    <property type="project" value="TreeGrafter"/>
</dbReference>
<dbReference type="PANTHER" id="PTHR15090:SF0">
    <property type="entry name" value="SEQUESTOSOME-1"/>
    <property type="match status" value="1"/>
</dbReference>
<dbReference type="FunFam" id="3.30.60.90:FF:000016">
    <property type="entry name" value="Refractory to sigma P"/>
    <property type="match status" value="1"/>
</dbReference>
<comment type="caution">
    <text evidence="8">The sequence shown here is derived from an EMBL/GenBank/DDBJ whole genome shotgun (WGS) entry which is preliminary data.</text>
</comment>
<dbReference type="InterPro" id="IPR043145">
    <property type="entry name" value="Znf_ZZ_sf"/>
</dbReference>
<evidence type="ECO:0000256" key="3">
    <source>
        <dbReference type="ARBA" id="ARBA00022833"/>
    </source>
</evidence>
<dbReference type="Pfam" id="PF00564">
    <property type="entry name" value="PB1"/>
    <property type="match status" value="1"/>
</dbReference>
<dbReference type="InterPro" id="IPR009060">
    <property type="entry name" value="UBA-like_sf"/>
</dbReference>
<evidence type="ECO:0000313" key="9">
    <source>
        <dbReference type="EMBL" id="CAF1364640.1"/>
    </source>
</evidence>
<dbReference type="GO" id="GO:0035973">
    <property type="term" value="P:aggrephagy"/>
    <property type="evidence" value="ECO:0007669"/>
    <property type="project" value="TreeGrafter"/>
</dbReference>
<evidence type="ECO:0008006" key="12">
    <source>
        <dbReference type="Google" id="ProtNLM"/>
    </source>
</evidence>
<dbReference type="SUPFAM" id="SSF46934">
    <property type="entry name" value="UBA-like"/>
    <property type="match status" value="1"/>
</dbReference>
<feature type="domain" description="ZZ-type" evidence="6">
    <location>
        <begin position="111"/>
        <end position="161"/>
    </location>
</feature>
<dbReference type="PROSITE" id="PS01357">
    <property type="entry name" value="ZF_ZZ_1"/>
    <property type="match status" value="1"/>
</dbReference>
<feature type="compositionally biased region" description="Basic and acidic residues" evidence="5">
    <location>
        <begin position="303"/>
        <end position="319"/>
    </location>
</feature>
<evidence type="ECO:0000256" key="1">
    <source>
        <dbReference type="ARBA" id="ARBA00022723"/>
    </source>
</evidence>
<dbReference type="InterPro" id="IPR000433">
    <property type="entry name" value="Znf_ZZ"/>
</dbReference>
<dbReference type="SUPFAM" id="SSF54277">
    <property type="entry name" value="CAD &amp; PB1 domains"/>
    <property type="match status" value="1"/>
</dbReference>
<evidence type="ECO:0000259" key="7">
    <source>
        <dbReference type="PROSITE" id="PS51745"/>
    </source>
</evidence>
<dbReference type="AlphaFoldDB" id="A0A814AHB6"/>
<dbReference type="SMART" id="SM00666">
    <property type="entry name" value="PB1"/>
    <property type="match status" value="1"/>
</dbReference>
<reference evidence="8" key="1">
    <citation type="submission" date="2021-02" db="EMBL/GenBank/DDBJ databases">
        <authorList>
            <person name="Nowell W R."/>
        </authorList>
    </citation>
    <scope>NUCLEOTIDE SEQUENCE</scope>
</reference>
<dbReference type="Proteomes" id="UP000663877">
    <property type="component" value="Unassembled WGS sequence"/>
</dbReference>